<dbReference type="GO" id="GO:0016740">
    <property type="term" value="F:transferase activity"/>
    <property type="evidence" value="ECO:0007669"/>
    <property type="project" value="UniProtKB-KW"/>
</dbReference>
<proteinExistence type="predicted"/>
<evidence type="ECO:0000313" key="3">
    <source>
        <dbReference type="Proteomes" id="UP000054408"/>
    </source>
</evidence>
<dbReference type="RefSeq" id="XP_013763042.1">
    <property type="nucleotide sequence ID" value="XM_013907588.1"/>
</dbReference>
<dbReference type="SUPFAM" id="SSF55909">
    <property type="entry name" value="Pentein"/>
    <property type="match status" value="1"/>
</dbReference>
<name>A0A0L0D1G1_THETB</name>
<evidence type="ECO:0000313" key="2">
    <source>
        <dbReference type="EMBL" id="KNC46062.1"/>
    </source>
</evidence>
<protein>
    <submittedName>
        <fullName evidence="2">Amidinotransferase</fullName>
    </submittedName>
</protein>
<dbReference type="InterPro" id="IPR029001">
    <property type="entry name" value="ITPase-like_fam"/>
</dbReference>
<keyword evidence="3" id="KW-1185">Reference proteome</keyword>
<dbReference type="eggNOG" id="ENOG502QV2Z">
    <property type="taxonomic scope" value="Eukaryota"/>
</dbReference>
<dbReference type="InterPro" id="IPR026533">
    <property type="entry name" value="NTPase/PRRC1"/>
</dbReference>
<dbReference type="OMA" id="HCTRLPC"/>
<accession>A0A0L0D1G1</accession>
<dbReference type="Pfam" id="PF01931">
    <property type="entry name" value="NTPase_I-T"/>
    <property type="match status" value="2"/>
</dbReference>
<dbReference type="PANTHER" id="PTHR43224:SF1">
    <property type="entry name" value="AMIDINOTRANSFERASE"/>
    <property type="match status" value="1"/>
</dbReference>
<dbReference type="Proteomes" id="UP000054408">
    <property type="component" value="Unassembled WGS sequence"/>
</dbReference>
<organism evidence="2 3">
    <name type="scientific">Thecamonas trahens ATCC 50062</name>
    <dbReference type="NCBI Taxonomy" id="461836"/>
    <lineage>
        <taxon>Eukaryota</taxon>
        <taxon>Apusozoa</taxon>
        <taxon>Apusomonadida</taxon>
        <taxon>Apusomonadidae</taxon>
        <taxon>Thecamonas</taxon>
    </lineage>
</organism>
<dbReference type="InterPro" id="IPR014541">
    <property type="entry name" value="Amdntrnsf_FN0238"/>
</dbReference>
<dbReference type="AlphaFoldDB" id="A0A0L0D1G1"/>
<dbReference type="PANTHER" id="PTHR43224">
    <property type="entry name" value="AMIDINOTRANSFERASE"/>
    <property type="match status" value="1"/>
</dbReference>
<dbReference type="GeneID" id="25559999"/>
<evidence type="ECO:0000259" key="1">
    <source>
        <dbReference type="Pfam" id="PF01931"/>
    </source>
</evidence>
<dbReference type="EMBL" id="GL349433">
    <property type="protein sequence ID" value="KNC46062.1"/>
    <property type="molecule type" value="Genomic_DNA"/>
</dbReference>
<gene>
    <name evidence="2" type="ORF">AMSG_00180</name>
</gene>
<sequence length="496" mass="51451">MPPTLVAVGSGNPVKVAAVSAAFAASFPAASPTVAAFPVPSGVPDQPLDDETTLTGARNRAIAAAAAAAAAHDLPGGADDAVLYGVGLEGGIATTGELMECYAWMVVVEWDATAAAPRRSGEARTASFQLPHTVANLQSDGAVGLLTHGLIDRTAYYEHALKLALVPLVNPELFESTSSPAALASTVTMVRPAAFAANPETAASNVFQASMDGLDDTAVAAVAADAKAEFDAMVAALVAAGVTVHVVADSPEPHTPDAVFPNNWFSTHAPLADDDAPQVVIYPMESAHRRKEVRMDFFPPSARILDLRPQLDAADTVLEGTGSMVLDRANRIVYACTSSRTHPDTLNIWASANGYDSVVAFDARDAANNAPIYHTNVLMSVGASFAVICLDAIPDPAHLRAVCVSLAESGKEIIPISHAQMEHFAGNILHLATATGSVIVLSTTAHASLDAHTLSRLSAHCSALVPVAIPTIERYGGGSARCMMAEWFLDSPPVTK</sequence>
<dbReference type="SUPFAM" id="SSF52972">
    <property type="entry name" value="ITPase-like"/>
    <property type="match status" value="1"/>
</dbReference>
<dbReference type="Gene3D" id="3.90.950.10">
    <property type="match status" value="1"/>
</dbReference>
<dbReference type="OrthoDB" id="14321at2759"/>
<keyword evidence="2" id="KW-0808">Transferase</keyword>
<dbReference type="Gene3D" id="3.75.10.10">
    <property type="entry name" value="L-arginine/glycine Amidinotransferase, Chain A"/>
    <property type="match status" value="1"/>
</dbReference>
<dbReference type="Pfam" id="PF19420">
    <property type="entry name" value="DDAH_eukar"/>
    <property type="match status" value="1"/>
</dbReference>
<feature type="domain" description="Non-canonical purine NTP phosphatase/PRRC1" evidence="1">
    <location>
        <begin position="9"/>
        <end position="136"/>
    </location>
</feature>
<feature type="domain" description="Non-canonical purine NTP phosphatase/PRRC1" evidence="1">
    <location>
        <begin position="138"/>
        <end position="168"/>
    </location>
</feature>
<reference evidence="2 3" key="1">
    <citation type="submission" date="2010-05" db="EMBL/GenBank/DDBJ databases">
        <title>The Genome Sequence of Thecamonas trahens ATCC 50062.</title>
        <authorList>
            <consortium name="The Broad Institute Genome Sequencing Platform"/>
            <person name="Russ C."/>
            <person name="Cuomo C."/>
            <person name="Shea T."/>
            <person name="Young S.K."/>
            <person name="Zeng Q."/>
            <person name="Koehrsen M."/>
            <person name="Haas B."/>
            <person name="Borodovsky M."/>
            <person name="Guigo R."/>
            <person name="Alvarado L."/>
            <person name="Berlin A."/>
            <person name="Bochicchio J."/>
            <person name="Borenstein D."/>
            <person name="Chapman S."/>
            <person name="Chen Z."/>
            <person name="Freedman E."/>
            <person name="Gellesch M."/>
            <person name="Goldberg J."/>
            <person name="Griggs A."/>
            <person name="Gujja S."/>
            <person name="Heilman E."/>
            <person name="Heiman D."/>
            <person name="Hepburn T."/>
            <person name="Howarth C."/>
            <person name="Jen D."/>
            <person name="Larson L."/>
            <person name="Mehta T."/>
            <person name="Park D."/>
            <person name="Pearson M."/>
            <person name="Roberts A."/>
            <person name="Saif S."/>
            <person name="Shenoy N."/>
            <person name="Sisk P."/>
            <person name="Stolte C."/>
            <person name="Sykes S."/>
            <person name="Thomson T."/>
            <person name="Walk T."/>
            <person name="White J."/>
            <person name="Yandava C."/>
            <person name="Burger G."/>
            <person name="Gray M.W."/>
            <person name="Holland P.W.H."/>
            <person name="King N."/>
            <person name="Lang F.B.F."/>
            <person name="Roger A.J."/>
            <person name="Ruiz-Trillo I."/>
            <person name="Lander E."/>
            <person name="Nusbaum C."/>
        </authorList>
    </citation>
    <scope>NUCLEOTIDE SEQUENCE [LARGE SCALE GENOMIC DNA]</scope>
    <source>
        <strain evidence="2 3">ATCC 50062</strain>
    </source>
</reference>